<evidence type="ECO:0000313" key="2">
    <source>
        <dbReference type="EMBL" id="UQC80549.1"/>
    </source>
</evidence>
<organism evidence="2 3">
    <name type="scientific">Colletotrichum lupini</name>
    <dbReference type="NCBI Taxonomy" id="145971"/>
    <lineage>
        <taxon>Eukaryota</taxon>
        <taxon>Fungi</taxon>
        <taxon>Dikarya</taxon>
        <taxon>Ascomycota</taxon>
        <taxon>Pezizomycotina</taxon>
        <taxon>Sordariomycetes</taxon>
        <taxon>Hypocreomycetidae</taxon>
        <taxon>Glomerellales</taxon>
        <taxon>Glomerellaceae</taxon>
        <taxon>Colletotrichum</taxon>
        <taxon>Colletotrichum acutatum species complex</taxon>
    </lineage>
</organism>
<dbReference type="RefSeq" id="XP_049142179.1">
    <property type="nucleotide sequence ID" value="XM_049285036.1"/>
</dbReference>
<name>A0A9Q8SNB9_9PEZI</name>
<evidence type="ECO:0000256" key="1">
    <source>
        <dbReference type="SAM" id="MobiDB-lite"/>
    </source>
</evidence>
<feature type="compositionally biased region" description="Basic and acidic residues" evidence="1">
    <location>
        <begin position="378"/>
        <end position="397"/>
    </location>
</feature>
<proteinExistence type="predicted"/>
<dbReference type="Proteomes" id="UP000830671">
    <property type="component" value="Chromosome 3"/>
</dbReference>
<dbReference type="GeneID" id="73340046"/>
<accession>A0A9Q8SNB9</accession>
<dbReference type="KEGG" id="clup:CLUP02_06032"/>
<reference evidence="2" key="1">
    <citation type="journal article" date="2021" name="Mol. Plant Microbe Interact.">
        <title>Complete Genome Sequence of the Plant-Pathogenic Fungus Colletotrichum lupini.</title>
        <authorList>
            <person name="Baroncelli R."/>
            <person name="Pensec F."/>
            <person name="Da Lio D."/>
            <person name="Boufleur T."/>
            <person name="Vicente I."/>
            <person name="Sarrocco S."/>
            <person name="Picot A."/>
            <person name="Baraldi E."/>
            <person name="Sukno S."/>
            <person name="Thon M."/>
            <person name="Le Floch G."/>
        </authorList>
    </citation>
    <scope>NUCLEOTIDE SEQUENCE</scope>
    <source>
        <strain evidence="2">IMI 504893</strain>
    </source>
</reference>
<sequence length="488" mass="54280">MSPLHCHRDDKALSPSHRRYSRMFASPLGRLFYQSLAALHPSAPRQACQSSSAVHAVVDHLAFSASASSKTTHDAVARTLTPFRAGGSPGNSGRGLVFQFYSALIVLSRGRSSDAPSLSTSFYRSTANKSPPSKVRHVIISNVWGKKEPSIKGVAGRQQTAHLQRYNSTAVTKEPRIARLPLRFGSTGRVLKAPIQSNHQHDCSYHSRVHTYYELLPAPLEHHTHESGRHLTRANVDCHHWWRSTCGKPTLLIAVSSHFGGHPWPCTNASMLRLVSVVVELHLTPSSISGRRFKLDPQSYSFGRDGAAPLRPGLVDCTNASRPNHISNGLRPKRPIIRRPSSTLPGKHSGTYYTLPSENIRWPWSMARMYVQSNGQHSSHEIDPQKLRKNRTEREERVPQHVIIGDELRIHWLGSDDIHPFKIEPLPDANATSTFFKETSLYSCDPFLTTFTVIADRCAFVNRLRPKASLIIVTLQSGPGSIAFLPTP</sequence>
<feature type="region of interest" description="Disordered" evidence="1">
    <location>
        <begin position="375"/>
        <end position="397"/>
    </location>
</feature>
<feature type="region of interest" description="Disordered" evidence="1">
    <location>
        <begin position="321"/>
        <end position="343"/>
    </location>
</feature>
<protein>
    <submittedName>
        <fullName evidence="2">Uncharacterized protein</fullName>
    </submittedName>
</protein>
<evidence type="ECO:0000313" key="3">
    <source>
        <dbReference type="Proteomes" id="UP000830671"/>
    </source>
</evidence>
<dbReference type="AlphaFoldDB" id="A0A9Q8SNB9"/>
<dbReference type="EMBL" id="CP019475">
    <property type="protein sequence ID" value="UQC80549.1"/>
    <property type="molecule type" value="Genomic_DNA"/>
</dbReference>
<keyword evidence="3" id="KW-1185">Reference proteome</keyword>
<gene>
    <name evidence="2" type="ORF">CLUP02_06032</name>
</gene>